<evidence type="ECO:0000313" key="1">
    <source>
        <dbReference type="EMBL" id="TAA37213.1"/>
    </source>
</evidence>
<comment type="caution">
    <text evidence="1">The sequence shown here is derived from an EMBL/GenBank/DDBJ whole genome shotgun (WGS) entry which is preliminary data.</text>
</comment>
<reference evidence="1 2" key="1">
    <citation type="submission" date="2019-02" db="EMBL/GenBank/DDBJ databases">
        <title>WGS of Pseudoxanthomonas species novum from clinical isolates.</title>
        <authorList>
            <person name="Bernier A.-M."/>
            <person name="Bernard K."/>
            <person name="Vachon A."/>
        </authorList>
    </citation>
    <scope>NUCLEOTIDE SEQUENCE [LARGE SCALE GENOMIC DNA]</scope>
    <source>
        <strain evidence="1 2">NML140781</strain>
    </source>
</reference>
<proteinExistence type="predicted"/>
<dbReference type="AlphaFoldDB" id="A0A4Q8LXE2"/>
<evidence type="ECO:0000313" key="2">
    <source>
        <dbReference type="Proteomes" id="UP000292087"/>
    </source>
</evidence>
<dbReference type="RefSeq" id="WP_130522246.1">
    <property type="nucleotide sequence ID" value="NZ_SHLZ01000001.1"/>
</dbReference>
<accession>A0A4Q8LXE2</accession>
<organism evidence="1 2">
    <name type="scientific">Pseudoxanthomonas winnipegensis</name>
    <dbReference type="NCBI Taxonomy" id="2480810"/>
    <lineage>
        <taxon>Bacteria</taxon>
        <taxon>Pseudomonadati</taxon>
        <taxon>Pseudomonadota</taxon>
        <taxon>Gammaproteobacteria</taxon>
        <taxon>Lysobacterales</taxon>
        <taxon>Lysobacteraceae</taxon>
        <taxon>Pseudoxanthomonas</taxon>
    </lineage>
</organism>
<gene>
    <name evidence="1" type="ORF">EA656_00600</name>
</gene>
<dbReference type="EMBL" id="SHMF01000001">
    <property type="protein sequence ID" value="TAA37213.1"/>
    <property type="molecule type" value="Genomic_DNA"/>
</dbReference>
<dbReference type="Proteomes" id="UP000292087">
    <property type="component" value="Unassembled WGS sequence"/>
</dbReference>
<name>A0A4Q8LXE2_9GAMM</name>
<sequence length="64" mass="6751">MRPSRNTVGALVLMPKPAATIKIVTSSSSAKTALEISRALYSSRDGFSSRDAAAAFAGVQRKPR</sequence>
<protein>
    <submittedName>
        <fullName evidence="1">Uncharacterized protein</fullName>
    </submittedName>
</protein>